<dbReference type="GeneID" id="64979793"/>
<reference evidence="9" key="2">
    <citation type="submission" date="2021-02" db="EMBL/GenBank/DDBJ databases">
        <title>Aspergillus puulaauensis MK2 genome sequence.</title>
        <authorList>
            <person name="Futagami T."/>
            <person name="Mori K."/>
            <person name="Kadooka C."/>
            <person name="Tanaka T."/>
        </authorList>
    </citation>
    <scope>NUCLEOTIDE SEQUENCE</scope>
    <source>
        <strain evidence="9">MK2</strain>
    </source>
</reference>
<evidence type="ECO:0000313" key="10">
    <source>
        <dbReference type="Proteomes" id="UP000654913"/>
    </source>
</evidence>
<dbReference type="PROSITE" id="PS00463">
    <property type="entry name" value="ZN2_CY6_FUNGAL_1"/>
    <property type="match status" value="1"/>
</dbReference>
<keyword evidence="3" id="KW-0862">Zinc</keyword>
<dbReference type="InterPro" id="IPR051089">
    <property type="entry name" value="prtT"/>
</dbReference>
<dbReference type="GO" id="GO:0000976">
    <property type="term" value="F:transcription cis-regulatory region binding"/>
    <property type="evidence" value="ECO:0007669"/>
    <property type="project" value="TreeGrafter"/>
</dbReference>
<proteinExistence type="predicted"/>
<dbReference type="AlphaFoldDB" id="A0A7R7XY38"/>
<dbReference type="KEGG" id="apuu:APUU_80099S"/>
<dbReference type="PANTHER" id="PTHR31845:SF10">
    <property type="entry name" value="ZN(II)2CYS6 TRANSCRIPTION FACTOR (EUROFUNG)"/>
    <property type="match status" value="1"/>
</dbReference>
<dbReference type="GO" id="GO:0008270">
    <property type="term" value="F:zinc ion binding"/>
    <property type="evidence" value="ECO:0007669"/>
    <property type="project" value="InterPro"/>
</dbReference>
<evidence type="ECO:0000256" key="4">
    <source>
        <dbReference type="ARBA" id="ARBA00023015"/>
    </source>
</evidence>
<dbReference type="InterPro" id="IPR001138">
    <property type="entry name" value="Zn2Cys6_DnaBD"/>
</dbReference>
<evidence type="ECO:0000256" key="2">
    <source>
        <dbReference type="ARBA" id="ARBA00022723"/>
    </source>
</evidence>
<dbReference type="GO" id="GO:0006351">
    <property type="term" value="P:DNA-templated transcription"/>
    <property type="evidence" value="ECO:0007669"/>
    <property type="project" value="InterPro"/>
</dbReference>
<comment type="subcellular location">
    <subcellularLocation>
        <location evidence="1">Nucleus</location>
    </subcellularLocation>
</comment>
<keyword evidence="7" id="KW-0539">Nucleus</keyword>
<dbReference type="GO" id="GO:0005634">
    <property type="term" value="C:nucleus"/>
    <property type="evidence" value="ECO:0007669"/>
    <property type="project" value="UniProtKB-SubCell"/>
</dbReference>
<dbReference type="GO" id="GO:0000981">
    <property type="term" value="F:DNA-binding transcription factor activity, RNA polymerase II-specific"/>
    <property type="evidence" value="ECO:0007669"/>
    <property type="project" value="InterPro"/>
</dbReference>
<keyword evidence="4" id="KW-0805">Transcription regulation</keyword>
<dbReference type="PROSITE" id="PS50048">
    <property type="entry name" value="ZN2_CY6_FUNGAL_2"/>
    <property type="match status" value="1"/>
</dbReference>
<sequence length="555" mass="62324">MPRKHRPPRTREPKACRACAHAKVRCEGTAQEGSACKRCLRLNKDCAMQLPGVHKQVGPRPSDVARLEEKLNDMAAVVTASPRPLLNASADGLGGSATSIIRQGIFADTSNEEAQRMLHNFQTEMVPYFPFVAVSSDATASELRRSKPFLFCTMAMVSCLDDTQRQLDMAHGVRQYIGSAIVTLGEKGLDLLQGLLVCLGWYHFQLELGSQIRNVLHLSLAMLSDLGLNRRPSSVKTILPLESFPADYERQTMHRTLDERRAYLGCFYMSAIVSICYGDIDPMKYMDYTEECCHAIEQAAEHPNDLYLVRMVRLHRLSDIIRRIHCSQNDPPGFPSTPIPTLIKAVEAELPHFKPCPPNTLHDSILLLQYHNLEISLYEIALEDDFLTKVASNSEHANVLLSCLATTRTFFDVFSSIPPRQYPNLPYPAYAAYSHALGTFSSKLLLFTGEGWGSEYARNITNLSAEIDTVIAGIEKEAMAQHDGQPEYRFPDALTKTIPRLRAFREHHRTRWSALRNNSSEPSLGKVPTAASEDAIHDMMFPLPHDLSWRFLRPS</sequence>
<protein>
    <recommendedName>
        <fullName evidence="8">Zn(2)-C6 fungal-type domain-containing protein</fullName>
    </recommendedName>
</protein>
<dbReference type="InterPro" id="IPR007219">
    <property type="entry name" value="XnlR_reg_dom"/>
</dbReference>
<name>A0A7R7XY38_9EURO</name>
<keyword evidence="2" id="KW-0479">Metal-binding</keyword>
<feature type="domain" description="Zn(2)-C6 fungal-type" evidence="8">
    <location>
        <begin position="15"/>
        <end position="48"/>
    </location>
</feature>
<evidence type="ECO:0000259" key="8">
    <source>
        <dbReference type="PROSITE" id="PS50048"/>
    </source>
</evidence>
<evidence type="ECO:0000256" key="7">
    <source>
        <dbReference type="ARBA" id="ARBA00023242"/>
    </source>
</evidence>
<evidence type="ECO:0000256" key="3">
    <source>
        <dbReference type="ARBA" id="ARBA00022833"/>
    </source>
</evidence>
<dbReference type="RefSeq" id="XP_041561982.1">
    <property type="nucleotide sequence ID" value="XM_041696342.1"/>
</dbReference>
<dbReference type="SUPFAM" id="SSF57701">
    <property type="entry name" value="Zn2/Cys6 DNA-binding domain"/>
    <property type="match status" value="1"/>
</dbReference>
<evidence type="ECO:0000256" key="1">
    <source>
        <dbReference type="ARBA" id="ARBA00004123"/>
    </source>
</evidence>
<dbReference type="Pfam" id="PF04082">
    <property type="entry name" value="Fungal_trans"/>
    <property type="match status" value="1"/>
</dbReference>
<dbReference type="OrthoDB" id="5226580at2759"/>
<dbReference type="Gene3D" id="4.10.240.10">
    <property type="entry name" value="Zn(2)-C6 fungal-type DNA-binding domain"/>
    <property type="match status" value="1"/>
</dbReference>
<keyword evidence="6" id="KW-0804">Transcription</keyword>
<dbReference type="Proteomes" id="UP000654913">
    <property type="component" value="Chromosome 8"/>
</dbReference>
<dbReference type="CDD" id="cd00067">
    <property type="entry name" value="GAL4"/>
    <property type="match status" value="1"/>
</dbReference>
<dbReference type="PANTHER" id="PTHR31845">
    <property type="entry name" value="FINGER DOMAIN PROTEIN, PUTATIVE-RELATED"/>
    <property type="match status" value="1"/>
</dbReference>
<accession>A0A7R7XY38</accession>
<reference evidence="9" key="1">
    <citation type="submission" date="2021-01" db="EMBL/GenBank/DDBJ databases">
        <authorList>
            <consortium name="Aspergillus puulaauensis MK2 genome sequencing consortium"/>
            <person name="Kazuki M."/>
            <person name="Futagami T."/>
        </authorList>
    </citation>
    <scope>NUCLEOTIDE SEQUENCE</scope>
    <source>
        <strain evidence="9">MK2</strain>
    </source>
</reference>
<evidence type="ECO:0000256" key="5">
    <source>
        <dbReference type="ARBA" id="ARBA00023125"/>
    </source>
</evidence>
<dbReference type="EMBL" id="AP024450">
    <property type="protein sequence ID" value="BCS29796.1"/>
    <property type="molecule type" value="Genomic_DNA"/>
</dbReference>
<dbReference type="CDD" id="cd12148">
    <property type="entry name" value="fungal_TF_MHR"/>
    <property type="match status" value="1"/>
</dbReference>
<evidence type="ECO:0000256" key="6">
    <source>
        <dbReference type="ARBA" id="ARBA00023163"/>
    </source>
</evidence>
<organism evidence="9 10">
    <name type="scientific">Aspergillus puulaauensis</name>
    <dbReference type="NCBI Taxonomy" id="1220207"/>
    <lineage>
        <taxon>Eukaryota</taxon>
        <taxon>Fungi</taxon>
        <taxon>Dikarya</taxon>
        <taxon>Ascomycota</taxon>
        <taxon>Pezizomycotina</taxon>
        <taxon>Eurotiomycetes</taxon>
        <taxon>Eurotiomycetidae</taxon>
        <taxon>Eurotiales</taxon>
        <taxon>Aspergillaceae</taxon>
        <taxon>Aspergillus</taxon>
    </lineage>
</organism>
<keyword evidence="10" id="KW-1185">Reference proteome</keyword>
<dbReference type="InterPro" id="IPR036864">
    <property type="entry name" value="Zn2-C6_fun-type_DNA-bd_sf"/>
</dbReference>
<gene>
    <name evidence="9" type="ORF">APUU_80099S</name>
</gene>
<evidence type="ECO:0000313" key="9">
    <source>
        <dbReference type="EMBL" id="BCS29796.1"/>
    </source>
</evidence>
<keyword evidence="5" id="KW-0238">DNA-binding</keyword>